<evidence type="ECO:0000256" key="1">
    <source>
        <dbReference type="ARBA" id="ARBA00010211"/>
    </source>
</evidence>
<keyword evidence="6" id="KW-1185">Reference proteome</keyword>
<dbReference type="OrthoDB" id="9805307at2"/>
<accession>A0A4P6MTK2</accession>
<dbReference type="KEGG" id="jli:EXU32_13110"/>
<dbReference type="Proteomes" id="UP000290408">
    <property type="component" value="Chromosome"/>
</dbReference>
<organism evidence="5 6">
    <name type="scientific">Janibacter limosus</name>
    <dbReference type="NCBI Taxonomy" id="53458"/>
    <lineage>
        <taxon>Bacteria</taxon>
        <taxon>Bacillati</taxon>
        <taxon>Actinomycetota</taxon>
        <taxon>Actinomycetes</taxon>
        <taxon>Micrococcales</taxon>
        <taxon>Intrasporangiaceae</taxon>
        <taxon>Janibacter</taxon>
    </lineage>
</organism>
<evidence type="ECO:0000259" key="3">
    <source>
        <dbReference type="Pfam" id="PF01557"/>
    </source>
</evidence>
<dbReference type="Gene3D" id="3.90.850.10">
    <property type="entry name" value="Fumarylacetoacetase-like, C-terminal domain"/>
    <property type="match status" value="1"/>
</dbReference>
<dbReference type="InterPro" id="IPR036663">
    <property type="entry name" value="Fumarylacetoacetase_C_sf"/>
</dbReference>
<evidence type="ECO:0000259" key="4">
    <source>
        <dbReference type="Pfam" id="PF10370"/>
    </source>
</evidence>
<dbReference type="GO" id="GO:0046872">
    <property type="term" value="F:metal ion binding"/>
    <property type="evidence" value="ECO:0007669"/>
    <property type="project" value="UniProtKB-KW"/>
</dbReference>
<dbReference type="PANTHER" id="PTHR42796">
    <property type="entry name" value="FUMARYLACETOACETATE HYDROLASE DOMAIN-CONTAINING PROTEIN 2A-RELATED"/>
    <property type="match status" value="1"/>
</dbReference>
<dbReference type="InterPro" id="IPR018833">
    <property type="entry name" value="Rv2993c-like_N"/>
</dbReference>
<keyword evidence="5" id="KW-0378">Hydrolase</keyword>
<dbReference type="GO" id="GO:0016787">
    <property type="term" value="F:hydrolase activity"/>
    <property type="evidence" value="ECO:0007669"/>
    <property type="project" value="UniProtKB-KW"/>
</dbReference>
<dbReference type="RefSeq" id="WP_130630300.1">
    <property type="nucleotide sequence ID" value="NZ_CP036164.1"/>
</dbReference>
<dbReference type="EMBL" id="CP036164">
    <property type="protein sequence ID" value="QBF47101.1"/>
    <property type="molecule type" value="Genomic_DNA"/>
</dbReference>
<dbReference type="Pfam" id="PF10370">
    <property type="entry name" value="Rv2993c-like_N"/>
    <property type="match status" value="1"/>
</dbReference>
<dbReference type="GO" id="GO:0044281">
    <property type="term" value="P:small molecule metabolic process"/>
    <property type="evidence" value="ECO:0007669"/>
    <property type="project" value="UniProtKB-ARBA"/>
</dbReference>
<evidence type="ECO:0000313" key="5">
    <source>
        <dbReference type="EMBL" id="QBF47101.1"/>
    </source>
</evidence>
<dbReference type="AlphaFoldDB" id="A0A4P6MTK2"/>
<evidence type="ECO:0000313" key="6">
    <source>
        <dbReference type="Proteomes" id="UP000290408"/>
    </source>
</evidence>
<dbReference type="Pfam" id="PF01557">
    <property type="entry name" value="FAA_hydrolase"/>
    <property type="match status" value="1"/>
</dbReference>
<name>A0A4P6MTK2_9MICO</name>
<evidence type="ECO:0000256" key="2">
    <source>
        <dbReference type="ARBA" id="ARBA00022723"/>
    </source>
</evidence>
<sequence length="284" mass="30865">MKIARYLADDGPTWGLVEIATERATVRPIRGAISEWAPALVSSGFADLPVEDEELPLESVRLLAPVEAATKVLGVGANYWEHLRRLGRTERPTHLASFIKPISAIVGPDDEIRYPLLTQELDYEVELVAVMGTPVTPMTADAVPAVLGYTVGNDISARDFRHGDKGPDLVSMKANDATTPLGPWIVTADELAPADQLDLTITCRVDGEVRQEDSTSQMLWRVPEILDFFRLRISLAPGDMVFTGTTCGVGLEDGRFLTEGQTVETEVESIGVLRNVVGARGERG</sequence>
<dbReference type="InterPro" id="IPR051121">
    <property type="entry name" value="FAH"/>
</dbReference>
<dbReference type="Gene3D" id="2.30.30.370">
    <property type="entry name" value="FAH"/>
    <property type="match status" value="1"/>
</dbReference>
<proteinExistence type="inferred from homology"/>
<feature type="domain" description="Rv2993c-like N-terminal" evidence="4">
    <location>
        <begin position="1"/>
        <end position="65"/>
    </location>
</feature>
<keyword evidence="2" id="KW-0479">Metal-binding</keyword>
<dbReference type="InterPro" id="IPR011234">
    <property type="entry name" value="Fumarylacetoacetase-like_C"/>
</dbReference>
<dbReference type="SUPFAM" id="SSF56529">
    <property type="entry name" value="FAH"/>
    <property type="match status" value="1"/>
</dbReference>
<gene>
    <name evidence="5" type="ORF">EXU32_13110</name>
</gene>
<dbReference type="PANTHER" id="PTHR42796:SF4">
    <property type="entry name" value="FUMARYLACETOACETATE HYDROLASE DOMAIN-CONTAINING PROTEIN 2A"/>
    <property type="match status" value="1"/>
</dbReference>
<feature type="domain" description="Fumarylacetoacetase-like C-terminal" evidence="3">
    <location>
        <begin position="71"/>
        <end position="277"/>
    </location>
</feature>
<protein>
    <submittedName>
        <fullName evidence="5">FAA hydrolase family protein</fullName>
    </submittedName>
</protein>
<comment type="similarity">
    <text evidence="1">Belongs to the FAH family.</text>
</comment>
<reference evidence="5 6" key="1">
    <citation type="submission" date="2019-02" db="EMBL/GenBank/DDBJ databases">
        <title>Genomic data mining of an Antarctic deep-sea actinobacterium, Janibacterlimosus P3-3-X1.</title>
        <authorList>
            <person name="Liao L."/>
            <person name="Chen B."/>
        </authorList>
    </citation>
    <scope>NUCLEOTIDE SEQUENCE [LARGE SCALE GENOMIC DNA]</scope>
    <source>
        <strain evidence="5 6">P3-3-X1</strain>
    </source>
</reference>